<evidence type="ECO:0000313" key="1">
    <source>
        <dbReference type="EMBL" id="VYT91844.1"/>
    </source>
</evidence>
<accession>A0A6N3AI01</accession>
<gene>
    <name evidence="1" type="ORF">VRLFYP33_00779</name>
</gene>
<proteinExistence type="predicted"/>
<name>A0A6N3AI01_9FIRM</name>
<protein>
    <submittedName>
        <fullName evidence="1">Uncharacterized protein</fullName>
    </submittedName>
</protein>
<dbReference type="EMBL" id="CACRUX010000033">
    <property type="protein sequence ID" value="VYT91844.1"/>
    <property type="molecule type" value="Genomic_DNA"/>
</dbReference>
<dbReference type="AlphaFoldDB" id="A0A6N3AI01"/>
<organism evidence="1">
    <name type="scientific">Veillonella ratti</name>
    <dbReference type="NCBI Taxonomy" id="103892"/>
    <lineage>
        <taxon>Bacteria</taxon>
        <taxon>Bacillati</taxon>
        <taxon>Bacillota</taxon>
        <taxon>Negativicutes</taxon>
        <taxon>Veillonellales</taxon>
        <taxon>Veillonellaceae</taxon>
        <taxon>Veillonella</taxon>
    </lineage>
</organism>
<sequence length="99" mass="11627">MIGTKIYKDKLNNYTEVAQWCNANNATIVEREDYYEVVPVVEKSEDERKRRETELMYRLEVIKSGYAGAELMGTDKETLQREYKATVEELLKLQKEVAE</sequence>
<reference evidence="1" key="1">
    <citation type="submission" date="2019-11" db="EMBL/GenBank/DDBJ databases">
        <authorList>
            <person name="Feng L."/>
        </authorList>
    </citation>
    <scope>NUCLEOTIDE SEQUENCE</scope>
    <source>
        <strain evidence="1">VrattiLFYP33</strain>
    </source>
</reference>
<dbReference type="RefSeq" id="WP_021842207.1">
    <property type="nucleotide sequence ID" value="NZ_CACRUX010000033.1"/>
</dbReference>